<name>A0ABV0P2V0_9TELE</name>
<comment type="caution">
    <text evidence="2">The sequence shown here is derived from an EMBL/GenBank/DDBJ whole genome shotgun (WGS) entry which is preliminary data.</text>
</comment>
<feature type="non-terminal residue" evidence="2">
    <location>
        <position position="69"/>
    </location>
</feature>
<evidence type="ECO:0000313" key="2">
    <source>
        <dbReference type="EMBL" id="MEQ2177476.1"/>
    </source>
</evidence>
<evidence type="ECO:0000256" key="1">
    <source>
        <dbReference type="SAM" id="MobiDB-lite"/>
    </source>
</evidence>
<accession>A0ABV0P2V0</accession>
<proteinExistence type="predicted"/>
<gene>
    <name evidence="2" type="primary">SGIP1_1</name>
    <name evidence="2" type="ORF">GOODEAATRI_003970</name>
</gene>
<feature type="compositionally biased region" description="Pro residues" evidence="1">
    <location>
        <begin position="1"/>
        <end position="16"/>
    </location>
</feature>
<feature type="compositionally biased region" description="Low complexity" evidence="1">
    <location>
        <begin position="17"/>
        <end position="37"/>
    </location>
</feature>
<dbReference type="Proteomes" id="UP001476798">
    <property type="component" value="Unassembled WGS sequence"/>
</dbReference>
<dbReference type="EMBL" id="JAHRIO010060130">
    <property type="protein sequence ID" value="MEQ2177476.1"/>
    <property type="molecule type" value="Genomic_DNA"/>
</dbReference>
<protein>
    <submittedName>
        <fullName evidence="2">SH3-containing GRB2-like protein 3-interacting protein 1</fullName>
    </submittedName>
</protein>
<keyword evidence="3" id="KW-1185">Reference proteome</keyword>
<organism evidence="2 3">
    <name type="scientific">Goodea atripinnis</name>
    <dbReference type="NCBI Taxonomy" id="208336"/>
    <lineage>
        <taxon>Eukaryota</taxon>
        <taxon>Metazoa</taxon>
        <taxon>Chordata</taxon>
        <taxon>Craniata</taxon>
        <taxon>Vertebrata</taxon>
        <taxon>Euteleostomi</taxon>
        <taxon>Actinopterygii</taxon>
        <taxon>Neopterygii</taxon>
        <taxon>Teleostei</taxon>
        <taxon>Neoteleostei</taxon>
        <taxon>Acanthomorphata</taxon>
        <taxon>Ovalentaria</taxon>
        <taxon>Atherinomorphae</taxon>
        <taxon>Cyprinodontiformes</taxon>
        <taxon>Goodeidae</taxon>
        <taxon>Goodea</taxon>
    </lineage>
</organism>
<sequence length="69" mass="7321">SRPFSPPVSGSPPPFAPLARAESSSSLSSITSHSAASTPTLGRDLSMPTTEASQPLVWFDHGRFYLAFE</sequence>
<evidence type="ECO:0000313" key="3">
    <source>
        <dbReference type="Proteomes" id="UP001476798"/>
    </source>
</evidence>
<feature type="region of interest" description="Disordered" evidence="1">
    <location>
        <begin position="1"/>
        <end position="48"/>
    </location>
</feature>
<reference evidence="2 3" key="1">
    <citation type="submission" date="2021-06" db="EMBL/GenBank/DDBJ databases">
        <authorList>
            <person name="Palmer J.M."/>
        </authorList>
    </citation>
    <scope>NUCLEOTIDE SEQUENCE [LARGE SCALE GENOMIC DNA]</scope>
    <source>
        <strain evidence="2 3">GA_2019</strain>
        <tissue evidence="2">Muscle</tissue>
    </source>
</reference>
<feature type="non-terminal residue" evidence="2">
    <location>
        <position position="1"/>
    </location>
</feature>